<keyword evidence="6" id="KW-0808">Transferase</keyword>
<keyword evidence="8" id="KW-0732">Signal</keyword>
<evidence type="ECO:0000256" key="2">
    <source>
        <dbReference type="ARBA" id="ARBA00012513"/>
    </source>
</evidence>
<dbReference type="SUPFAM" id="SSF56112">
    <property type="entry name" value="Protein kinase-like (PK-like)"/>
    <property type="match status" value="1"/>
</dbReference>
<evidence type="ECO:0000313" key="22">
    <source>
        <dbReference type="Proteomes" id="UP001289374"/>
    </source>
</evidence>
<dbReference type="PANTHER" id="PTHR48005:SF70">
    <property type="entry name" value="MDIS1-INTERACTING RECEPTOR LIKE KINASE 2-LIKE"/>
    <property type="match status" value="1"/>
</dbReference>
<evidence type="ECO:0000256" key="13">
    <source>
        <dbReference type="ARBA" id="ARBA00022989"/>
    </source>
</evidence>
<sequence length="421" mass="46828">MILSHNRLSGSIPSSFEQCLSLVSVDISFNQLDGPLPDNRAFQKAPFDALRNNKGLCGNITGLTNCKPIQSIKPNQRSRKFFAVLIPVLLGSILLSVFIISLVLFSRADRSSSKDVQRQPAEKLFDLWSFDGKLAYENIIEATEDFNPRYCVGVGGQGSVFRAELPDGQIVAVKKLHVSDDVESGDPRSYTNEIRALTEIRHRNIVKLLGFCSHPRHTFLVYEFLEGGNLYEKLNSEEQAQEFQWRERINAVKGVANALSYMHHDCSPPILHLDISSKNVLLDSENEAHISDFGTAKLLSLHSSNWTSFAGTYGYAAPELAYTMKVSEKCDVYSFGVVALEVIMGRHPGDLISSISSSESISHSTLLKDMMDTRLPPARKQVEEELVVLTAKLAFDCVQANPQLRPTMQQVAYQLSNQMAA</sequence>
<protein>
    <recommendedName>
        <fullName evidence="2">non-specific serine/threonine protein kinase</fullName>
        <ecNumber evidence="2">2.7.11.1</ecNumber>
    </recommendedName>
</protein>
<dbReference type="AlphaFoldDB" id="A0AAE2BMP0"/>
<dbReference type="InterPro" id="IPR000719">
    <property type="entry name" value="Prot_kinase_dom"/>
</dbReference>
<accession>A0AAE2BMP0</accession>
<keyword evidence="5" id="KW-0433">Leucine-rich repeat</keyword>
<keyword evidence="7 19" id="KW-0812">Transmembrane</keyword>
<keyword evidence="9" id="KW-0677">Repeat</keyword>
<feature type="transmembrane region" description="Helical" evidence="19">
    <location>
        <begin position="81"/>
        <end position="105"/>
    </location>
</feature>
<dbReference type="Gene3D" id="3.30.200.20">
    <property type="entry name" value="Phosphorylase Kinase, domain 1"/>
    <property type="match status" value="1"/>
</dbReference>
<keyword evidence="12" id="KW-0067">ATP-binding</keyword>
<dbReference type="InterPro" id="IPR051420">
    <property type="entry name" value="Ser_Thr_Kinases_DiverseReg"/>
</dbReference>
<evidence type="ECO:0000256" key="1">
    <source>
        <dbReference type="ARBA" id="ARBA00004479"/>
    </source>
</evidence>
<comment type="catalytic activity">
    <reaction evidence="17">
        <text>L-threonyl-[protein] + ATP = O-phospho-L-threonyl-[protein] + ADP + H(+)</text>
        <dbReference type="Rhea" id="RHEA:46608"/>
        <dbReference type="Rhea" id="RHEA-COMP:11060"/>
        <dbReference type="Rhea" id="RHEA-COMP:11605"/>
        <dbReference type="ChEBI" id="CHEBI:15378"/>
        <dbReference type="ChEBI" id="CHEBI:30013"/>
        <dbReference type="ChEBI" id="CHEBI:30616"/>
        <dbReference type="ChEBI" id="CHEBI:61977"/>
        <dbReference type="ChEBI" id="CHEBI:456216"/>
        <dbReference type="EC" id="2.7.11.1"/>
    </reaction>
</comment>
<keyword evidence="15 21" id="KW-0675">Receptor</keyword>
<dbReference type="FunFam" id="1.10.510.10:FF:000445">
    <property type="entry name" value="MDIS1-interacting receptor like kinase 2"/>
    <property type="match status" value="1"/>
</dbReference>
<evidence type="ECO:0000256" key="9">
    <source>
        <dbReference type="ARBA" id="ARBA00022737"/>
    </source>
</evidence>
<evidence type="ECO:0000313" key="21">
    <source>
        <dbReference type="EMBL" id="KAK4390963.1"/>
    </source>
</evidence>
<dbReference type="EMBL" id="JACGWL010000012">
    <property type="protein sequence ID" value="KAK4390963.1"/>
    <property type="molecule type" value="Genomic_DNA"/>
</dbReference>
<keyword evidence="13 19" id="KW-1133">Transmembrane helix</keyword>
<evidence type="ECO:0000256" key="12">
    <source>
        <dbReference type="ARBA" id="ARBA00022840"/>
    </source>
</evidence>
<comment type="subcellular location">
    <subcellularLocation>
        <location evidence="1">Membrane</location>
        <topology evidence="1">Single-pass type I membrane protein</topology>
    </subcellularLocation>
</comment>
<reference evidence="21" key="2">
    <citation type="journal article" date="2024" name="Plant">
        <title>Genomic evolution and insights into agronomic trait innovations of Sesamum species.</title>
        <authorList>
            <person name="Miao H."/>
            <person name="Wang L."/>
            <person name="Qu L."/>
            <person name="Liu H."/>
            <person name="Sun Y."/>
            <person name="Le M."/>
            <person name="Wang Q."/>
            <person name="Wei S."/>
            <person name="Zheng Y."/>
            <person name="Lin W."/>
            <person name="Duan Y."/>
            <person name="Cao H."/>
            <person name="Xiong S."/>
            <person name="Wang X."/>
            <person name="Wei L."/>
            <person name="Li C."/>
            <person name="Ma Q."/>
            <person name="Ju M."/>
            <person name="Zhao R."/>
            <person name="Li G."/>
            <person name="Mu C."/>
            <person name="Tian Q."/>
            <person name="Mei H."/>
            <person name="Zhang T."/>
            <person name="Gao T."/>
            <person name="Zhang H."/>
        </authorList>
    </citation>
    <scope>NUCLEOTIDE SEQUENCE</scope>
    <source>
        <strain evidence="21">K16</strain>
    </source>
</reference>
<reference evidence="21" key="1">
    <citation type="submission" date="2020-06" db="EMBL/GenBank/DDBJ databases">
        <authorList>
            <person name="Li T."/>
            <person name="Hu X."/>
            <person name="Zhang T."/>
            <person name="Song X."/>
            <person name="Zhang H."/>
            <person name="Dai N."/>
            <person name="Sheng W."/>
            <person name="Hou X."/>
            <person name="Wei L."/>
        </authorList>
    </citation>
    <scope>NUCLEOTIDE SEQUENCE</scope>
    <source>
        <strain evidence="21">K16</strain>
        <tissue evidence="21">Leaf</tissue>
    </source>
</reference>
<evidence type="ECO:0000256" key="7">
    <source>
        <dbReference type="ARBA" id="ARBA00022692"/>
    </source>
</evidence>
<evidence type="ECO:0000256" key="3">
    <source>
        <dbReference type="ARBA" id="ARBA00022527"/>
    </source>
</evidence>
<keyword evidence="4" id="KW-0597">Phosphoprotein</keyword>
<keyword evidence="14 19" id="KW-0472">Membrane</keyword>
<dbReference type="InterPro" id="IPR011009">
    <property type="entry name" value="Kinase-like_dom_sf"/>
</dbReference>
<evidence type="ECO:0000259" key="20">
    <source>
        <dbReference type="PROSITE" id="PS50011"/>
    </source>
</evidence>
<feature type="domain" description="Protein kinase" evidence="20">
    <location>
        <begin position="146"/>
        <end position="420"/>
    </location>
</feature>
<dbReference type="SUPFAM" id="SSF52058">
    <property type="entry name" value="L domain-like"/>
    <property type="match status" value="1"/>
</dbReference>
<dbReference type="Gene3D" id="1.10.510.10">
    <property type="entry name" value="Transferase(Phosphotransferase) domain 1"/>
    <property type="match status" value="1"/>
</dbReference>
<evidence type="ECO:0000256" key="8">
    <source>
        <dbReference type="ARBA" id="ARBA00022729"/>
    </source>
</evidence>
<keyword evidence="10" id="KW-0547">Nucleotide-binding</keyword>
<keyword evidence="11 21" id="KW-0418">Kinase</keyword>
<proteinExistence type="predicted"/>
<dbReference type="Pfam" id="PF00069">
    <property type="entry name" value="Pkinase"/>
    <property type="match status" value="1"/>
</dbReference>
<keyword evidence="16" id="KW-0325">Glycoprotein</keyword>
<evidence type="ECO:0000256" key="10">
    <source>
        <dbReference type="ARBA" id="ARBA00022741"/>
    </source>
</evidence>
<keyword evidence="3" id="KW-0723">Serine/threonine-protein kinase</keyword>
<dbReference type="Gene3D" id="3.80.10.10">
    <property type="entry name" value="Ribonuclease Inhibitor"/>
    <property type="match status" value="1"/>
</dbReference>
<evidence type="ECO:0000256" key="15">
    <source>
        <dbReference type="ARBA" id="ARBA00023170"/>
    </source>
</evidence>
<evidence type="ECO:0000256" key="11">
    <source>
        <dbReference type="ARBA" id="ARBA00022777"/>
    </source>
</evidence>
<dbReference type="GO" id="GO:0005524">
    <property type="term" value="F:ATP binding"/>
    <property type="evidence" value="ECO:0007669"/>
    <property type="project" value="UniProtKB-KW"/>
</dbReference>
<dbReference type="PROSITE" id="PS00109">
    <property type="entry name" value="PROTEIN_KINASE_TYR"/>
    <property type="match status" value="1"/>
</dbReference>
<evidence type="ECO:0000256" key="19">
    <source>
        <dbReference type="SAM" id="Phobius"/>
    </source>
</evidence>
<dbReference type="Pfam" id="PF00560">
    <property type="entry name" value="LRR_1"/>
    <property type="match status" value="1"/>
</dbReference>
<evidence type="ECO:0000256" key="5">
    <source>
        <dbReference type="ARBA" id="ARBA00022614"/>
    </source>
</evidence>
<evidence type="ECO:0000256" key="6">
    <source>
        <dbReference type="ARBA" id="ARBA00022679"/>
    </source>
</evidence>
<evidence type="ECO:0000256" key="14">
    <source>
        <dbReference type="ARBA" id="ARBA00023136"/>
    </source>
</evidence>
<name>A0AAE2BMP0_9LAMI</name>
<dbReference type="FunFam" id="3.30.200.20:FF:000309">
    <property type="entry name" value="Leucine-rich repeat receptor protein kinase MSP1"/>
    <property type="match status" value="1"/>
</dbReference>
<comment type="catalytic activity">
    <reaction evidence="18">
        <text>L-seryl-[protein] + ATP = O-phospho-L-seryl-[protein] + ADP + H(+)</text>
        <dbReference type="Rhea" id="RHEA:17989"/>
        <dbReference type="Rhea" id="RHEA-COMP:9863"/>
        <dbReference type="Rhea" id="RHEA-COMP:11604"/>
        <dbReference type="ChEBI" id="CHEBI:15378"/>
        <dbReference type="ChEBI" id="CHEBI:29999"/>
        <dbReference type="ChEBI" id="CHEBI:30616"/>
        <dbReference type="ChEBI" id="CHEBI:83421"/>
        <dbReference type="ChEBI" id="CHEBI:456216"/>
        <dbReference type="EC" id="2.7.11.1"/>
    </reaction>
</comment>
<dbReference type="InterPro" id="IPR032675">
    <property type="entry name" value="LRR_dom_sf"/>
</dbReference>
<dbReference type="Proteomes" id="UP001289374">
    <property type="component" value="Unassembled WGS sequence"/>
</dbReference>
<dbReference type="GO" id="GO:0004674">
    <property type="term" value="F:protein serine/threonine kinase activity"/>
    <property type="evidence" value="ECO:0007669"/>
    <property type="project" value="UniProtKB-KW"/>
</dbReference>
<keyword evidence="22" id="KW-1185">Reference proteome</keyword>
<dbReference type="EC" id="2.7.11.1" evidence="2"/>
<dbReference type="PANTHER" id="PTHR48005">
    <property type="entry name" value="LEUCINE RICH REPEAT KINASE 2"/>
    <property type="match status" value="1"/>
</dbReference>
<dbReference type="InterPro" id="IPR001611">
    <property type="entry name" value="Leu-rich_rpt"/>
</dbReference>
<evidence type="ECO:0000256" key="17">
    <source>
        <dbReference type="ARBA" id="ARBA00047899"/>
    </source>
</evidence>
<comment type="caution">
    <text evidence="21">The sequence shown here is derived from an EMBL/GenBank/DDBJ whole genome shotgun (WGS) entry which is preliminary data.</text>
</comment>
<gene>
    <name evidence="21" type="ORF">Sango_2159600</name>
</gene>
<dbReference type="GO" id="GO:0016020">
    <property type="term" value="C:membrane"/>
    <property type="evidence" value="ECO:0007669"/>
    <property type="project" value="UniProtKB-SubCell"/>
</dbReference>
<organism evidence="21 22">
    <name type="scientific">Sesamum angolense</name>
    <dbReference type="NCBI Taxonomy" id="2727404"/>
    <lineage>
        <taxon>Eukaryota</taxon>
        <taxon>Viridiplantae</taxon>
        <taxon>Streptophyta</taxon>
        <taxon>Embryophyta</taxon>
        <taxon>Tracheophyta</taxon>
        <taxon>Spermatophyta</taxon>
        <taxon>Magnoliopsida</taxon>
        <taxon>eudicotyledons</taxon>
        <taxon>Gunneridae</taxon>
        <taxon>Pentapetalae</taxon>
        <taxon>asterids</taxon>
        <taxon>lamiids</taxon>
        <taxon>Lamiales</taxon>
        <taxon>Pedaliaceae</taxon>
        <taxon>Sesamum</taxon>
    </lineage>
</organism>
<dbReference type="PROSITE" id="PS50011">
    <property type="entry name" value="PROTEIN_KINASE_DOM"/>
    <property type="match status" value="1"/>
</dbReference>
<dbReference type="InterPro" id="IPR008266">
    <property type="entry name" value="Tyr_kinase_AS"/>
</dbReference>
<evidence type="ECO:0000256" key="16">
    <source>
        <dbReference type="ARBA" id="ARBA00023180"/>
    </source>
</evidence>
<evidence type="ECO:0000256" key="4">
    <source>
        <dbReference type="ARBA" id="ARBA00022553"/>
    </source>
</evidence>
<evidence type="ECO:0000256" key="18">
    <source>
        <dbReference type="ARBA" id="ARBA00048679"/>
    </source>
</evidence>